<sequence>MALPGVPVFGIPPKIPVLIVLPNTDYDIWRKATENFGDQYTSLFRVQRSRPYHALSRLGVWRFAAFWF</sequence>
<gene>
    <name evidence="1" type="ORF">TCNE_LOCUS13575</name>
</gene>
<evidence type="ECO:0000313" key="2">
    <source>
        <dbReference type="Proteomes" id="UP000050794"/>
    </source>
</evidence>
<keyword evidence="2" id="KW-1185">Reference proteome</keyword>
<organism evidence="2 3">
    <name type="scientific">Toxocara canis</name>
    <name type="common">Canine roundworm</name>
    <dbReference type="NCBI Taxonomy" id="6265"/>
    <lineage>
        <taxon>Eukaryota</taxon>
        <taxon>Metazoa</taxon>
        <taxon>Ecdysozoa</taxon>
        <taxon>Nematoda</taxon>
        <taxon>Chromadorea</taxon>
        <taxon>Rhabditida</taxon>
        <taxon>Spirurina</taxon>
        <taxon>Ascaridomorpha</taxon>
        <taxon>Ascaridoidea</taxon>
        <taxon>Toxocaridae</taxon>
        <taxon>Toxocara</taxon>
    </lineage>
</organism>
<name>A0A183UYK5_TOXCA</name>
<dbReference type="EMBL" id="UYWY01021790">
    <property type="protein sequence ID" value="VDM44896.1"/>
    <property type="molecule type" value="Genomic_DNA"/>
</dbReference>
<dbReference type="AlphaFoldDB" id="A0A183UYK5"/>
<dbReference type="WBParaSite" id="TCNE_0001357501-mRNA-1">
    <property type="protein sequence ID" value="TCNE_0001357501-mRNA-1"/>
    <property type="gene ID" value="TCNE_0001357501"/>
</dbReference>
<accession>A0A183UYK5</accession>
<evidence type="ECO:0000313" key="1">
    <source>
        <dbReference type="EMBL" id="VDM44896.1"/>
    </source>
</evidence>
<proteinExistence type="predicted"/>
<reference evidence="3" key="1">
    <citation type="submission" date="2016-06" db="UniProtKB">
        <authorList>
            <consortium name="WormBaseParasite"/>
        </authorList>
    </citation>
    <scope>IDENTIFICATION</scope>
</reference>
<evidence type="ECO:0000313" key="3">
    <source>
        <dbReference type="WBParaSite" id="TCNE_0001357501-mRNA-1"/>
    </source>
</evidence>
<reference evidence="1 2" key="2">
    <citation type="submission" date="2018-11" db="EMBL/GenBank/DDBJ databases">
        <authorList>
            <consortium name="Pathogen Informatics"/>
        </authorList>
    </citation>
    <scope>NUCLEOTIDE SEQUENCE [LARGE SCALE GENOMIC DNA]</scope>
</reference>
<dbReference type="Proteomes" id="UP000050794">
    <property type="component" value="Unassembled WGS sequence"/>
</dbReference>
<protein>
    <submittedName>
        <fullName evidence="3">DUF4365 domain-containing protein</fullName>
    </submittedName>
</protein>